<comment type="similarity">
    <text evidence="2">Belongs to the ABC transporter superfamily.</text>
</comment>
<keyword evidence="7 17" id="KW-0067">ATP-binding</keyword>
<dbReference type="AlphaFoldDB" id="A0A839S7V9"/>
<keyword evidence="9" id="KW-0406">Ion transport</keyword>
<name>A0A839S7V9_9PSEU</name>
<evidence type="ECO:0000256" key="8">
    <source>
        <dbReference type="ARBA" id="ARBA00022967"/>
    </source>
</evidence>
<dbReference type="CDD" id="cd03257">
    <property type="entry name" value="ABC_NikE_OppD_transporters"/>
    <property type="match status" value="1"/>
</dbReference>
<dbReference type="NCBIfam" id="TIGR01727">
    <property type="entry name" value="oligo_HPY"/>
    <property type="match status" value="1"/>
</dbReference>
<evidence type="ECO:0000256" key="15">
    <source>
        <dbReference type="ARBA" id="ARBA00048610"/>
    </source>
</evidence>
<evidence type="ECO:0000256" key="3">
    <source>
        <dbReference type="ARBA" id="ARBA00022448"/>
    </source>
</evidence>
<evidence type="ECO:0000256" key="4">
    <source>
        <dbReference type="ARBA" id="ARBA00022475"/>
    </source>
</evidence>
<dbReference type="InterPro" id="IPR003439">
    <property type="entry name" value="ABC_transporter-like_ATP-bd"/>
</dbReference>
<dbReference type="PANTHER" id="PTHR43297:SF13">
    <property type="entry name" value="NICKEL ABC TRANSPORTER, ATP-BINDING PROTEIN"/>
    <property type="match status" value="1"/>
</dbReference>
<keyword evidence="11" id="KW-0472">Membrane</keyword>
<dbReference type="GO" id="GO:0016887">
    <property type="term" value="F:ATP hydrolysis activity"/>
    <property type="evidence" value="ECO:0007669"/>
    <property type="project" value="InterPro"/>
</dbReference>
<keyword evidence="18" id="KW-1185">Reference proteome</keyword>
<organism evidence="17 18">
    <name type="scientific">Prauserella isguenensis</name>
    <dbReference type="NCBI Taxonomy" id="1470180"/>
    <lineage>
        <taxon>Bacteria</taxon>
        <taxon>Bacillati</taxon>
        <taxon>Actinomycetota</taxon>
        <taxon>Actinomycetes</taxon>
        <taxon>Pseudonocardiales</taxon>
        <taxon>Pseudonocardiaceae</taxon>
        <taxon>Prauserella</taxon>
    </lineage>
</organism>
<evidence type="ECO:0000313" key="18">
    <source>
        <dbReference type="Proteomes" id="UP000550714"/>
    </source>
</evidence>
<evidence type="ECO:0000259" key="16">
    <source>
        <dbReference type="PROSITE" id="PS50893"/>
    </source>
</evidence>
<dbReference type="PROSITE" id="PS50893">
    <property type="entry name" value="ABC_TRANSPORTER_2"/>
    <property type="match status" value="1"/>
</dbReference>
<dbReference type="GO" id="GO:0015833">
    <property type="term" value="P:peptide transport"/>
    <property type="evidence" value="ECO:0007669"/>
    <property type="project" value="InterPro"/>
</dbReference>
<evidence type="ECO:0000256" key="2">
    <source>
        <dbReference type="ARBA" id="ARBA00005417"/>
    </source>
</evidence>
<keyword evidence="10" id="KW-0921">Nickel transport</keyword>
<sequence>MTKTSVTKTPVANADTFTGTRQPASALTVDRLSVRFRLGRKGKAGIVHAAADVSLRLRRGRVLALVGESGCGKSVLTSALLGLLPANAQTRGRALLHGPGGDLDLCTAPERRMSRQVRGRRIGLVPQSAASHLTPVRTARSQLAESMRHLRGAASRSDVDALAERAGLAPASLDAYPHELSGGMAQRVGFALALAGEPDVLLADEPTTGLDRALVDHVTDGLATAAAEDTAVLLITHDLAAGRRVADDVAVMYAGRIVEAGPAGDVFADPWHPYTRGLLGALPDGGFEPIPGHPPELTDVPDGCAFCARVPDAPGPPCNGDPEPVAVGGRLIAGHVPC</sequence>
<dbReference type="InterPro" id="IPR013563">
    <property type="entry name" value="Oligopep_ABC_C"/>
</dbReference>
<proteinExistence type="inferred from homology"/>
<evidence type="ECO:0000256" key="13">
    <source>
        <dbReference type="ARBA" id="ARBA00039098"/>
    </source>
</evidence>
<evidence type="ECO:0000256" key="9">
    <source>
        <dbReference type="ARBA" id="ARBA00023065"/>
    </source>
</evidence>
<dbReference type="Gene3D" id="3.40.50.300">
    <property type="entry name" value="P-loop containing nucleotide triphosphate hydrolases"/>
    <property type="match status" value="1"/>
</dbReference>
<keyword evidence="8" id="KW-1278">Translocase</keyword>
<comment type="catalytic activity">
    <reaction evidence="15">
        <text>Ni(2+)(out) + ATP + H2O = Ni(2+)(in) + ADP + phosphate + H(+)</text>
        <dbReference type="Rhea" id="RHEA:15557"/>
        <dbReference type="ChEBI" id="CHEBI:15377"/>
        <dbReference type="ChEBI" id="CHEBI:15378"/>
        <dbReference type="ChEBI" id="CHEBI:30616"/>
        <dbReference type="ChEBI" id="CHEBI:43474"/>
        <dbReference type="ChEBI" id="CHEBI:49786"/>
        <dbReference type="ChEBI" id="CHEBI:456216"/>
        <dbReference type="EC" id="7.2.2.11"/>
    </reaction>
    <physiologicalReaction direction="left-to-right" evidence="15">
        <dbReference type="Rhea" id="RHEA:15558"/>
    </physiologicalReaction>
</comment>
<keyword evidence="3" id="KW-0813">Transport</keyword>
<dbReference type="InterPro" id="IPR003593">
    <property type="entry name" value="AAA+_ATPase"/>
</dbReference>
<reference evidence="17 18" key="1">
    <citation type="submission" date="2020-08" db="EMBL/GenBank/DDBJ databases">
        <title>Genomic Encyclopedia of Type Strains, Phase III (KMG-III): the genomes of soil and plant-associated and newly described type strains.</title>
        <authorList>
            <person name="Whitman W."/>
        </authorList>
    </citation>
    <scope>NUCLEOTIDE SEQUENCE [LARGE SCALE GENOMIC DNA]</scope>
    <source>
        <strain evidence="17 18">CECT 8577</strain>
    </source>
</reference>
<dbReference type="RefSeq" id="WP_343054167.1">
    <property type="nucleotide sequence ID" value="NZ_JACHWU010000009.1"/>
</dbReference>
<evidence type="ECO:0000256" key="6">
    <source>
        <dbReference type="ARBA" id="ARBA00022741"/>
    </source>
</evidence>
<evidence type="ECO:0000313" key="17">
    <source>
        <dbReference type="EMBL" id="MBB3053363.1"/>
    </source>
</evidence>
<dbReference type="GO" id="GO:0005524">
    <property type="term" value="F:ATP binding"/>
    <property type="evidence" value="ECO:0007669"/>
    <property type="project" value="UniProtKB-KW"/>
</dbReference>
<gene>
    <name evidence="17" type="ORF">FHS23_004412</name>
</gene>
<comment type="subunit">
    <text evidence="12">The complex is composed of two ATP-binding proteins (NikD and NikE), two transmembrane proteins (NikB and NikC) and a solute-binding protein (NikA).</text>
</comment>
<evidence type="ECO:0000256" key="10">
    <source>
        <dbReference type="ARBA" id="ARBA00023112"/>
    </source>
</evidence>
<feature type="domain" description="ABC transporter" evidence="16">
    <location>
        <begin position="29"/>
        <end position="279"/>
    </location>
</feature>
<keyword evidence="4" id="KW-1003">Cell membrane</keyword>
<dbReference type="GO" id="GO:0005886">
    <property type="term" value="C:plasma membrane"/>
    <property type="evidence" value="ECO:0007669"/>
    <property type="project" value="UniProtKB-SubCell"/>
</dbReference>
<evidence type="ECO:0000256" key="12">
    <source>
        <dbReference type="ARBA" id="ARBA00038669"/>
    </source>
</evidence>
<dbReference type="Pfam" id="PF00005">
    <property type="entry name" value="ABC_tran"/>
    <property type="match status" value="1"/>
</dbReference>
<dbReference type="InterPro" id="IPR027417">
    <property type="entry name" value="P-loop_NTPase"/>
</dbReference>
<dbReference type="Proteomes" id="UP000550714">
    <property type="component" value="Unassembled WGS sequence"/>
</dbReference>
<dbReference type="Pfam" id="PF08352">
    <property type="entry name" value="oligo_HPY"/>
    <property type="match status" value="1"/>
</dbReference>
<dbReference type="PANTHER" id="PTHR43297">
    <property type="entry name" value="OLIGOPEPTIDE TRANSPORT ATP-BINDING PROTEIN APPD"/>
    <property type="match status" value="1"/>
</dbReference>
<evidence type="ECO:0000256" key="5">
    <source>
        <dbReference type="ARBA" id="ARBA00022596"/>
    </source>
</evidence>
<protein>
    <recommendedName>
        <fullName evidence="14">Nickel import system ATP-binding protein NikD</fullName>
        <ecNumber evidence="13">7.2.2.11</ecNumber>
    </recommendedName>
</protein>
<comment type="caution">
    <text evidence="17">The sequence shown here is derived from an EMBL/GenBank/DDBJ whole genome shotgun (WGS) entry which is preliminary data.</text>
</comment>
<dbReference type="SMART" id="SM00382">
    <property type="entry name" value="AAA"/>
    <property type="match status" value="1"/>
</dbReference>
<evidence type="ECO:0000256" key="1">
    <source>
        <dbReference type="ARBA" id="ARBA00004202"/>
    </source>
</evidence>
<dbReference type="EC" id="7.2.2.11" evidence="13"/>
<dbReference type="PROSITE" id="PS00211">
    <property type="entry name" value="ABC_TRANSPORTER_1"/>
    <property type="match status" value="1"/>
</dbReference>
<comment type="subcellular location">
    <subcellularLocation>
        <location evidence="1">Cell membrane</location>
        <topology evidence="1">Peripheral membrane protein</topology>
    </subcellularLocation>
</comment>
<evidence type="ECO:0000256" key="14">
    <source>
        <dbReference type="ARBA" id="ARBA00044143"/>
    </source>
</evidence>
<keyword evidence="6" id="KW-0547">Nucleotide-binding</keyword>
<evidence type="ECO:0000256" key="7">
    <source>
        <dbReference type="ARBA" id="ARBA00022840"/>
    </source>
</evidence>
<keyword evidence="5" id="KW-0533">Nickel</keyword>
<dbReference type="InterPro" id="IPR017871">
    <property type="entry name" value="ABC_transporter-like_CS"/>
</dbReference>
<dbReference type="GO" id="GO:0015413">
    <property type="term" value="F:ABC-type nickel transporter activity"/>
    <property type="evidence" value="ECO:0007669"/>
    <property type="project" value="UniProtKB-EC"/>
</dbReference>
<dbReference type="SUPFAM" id="SSF52540">
    <property type="entry name" value="P-loop containing nucleoside triphosphate hydrolases"/>
    <property type="match status" value="1"/>
</dbReference>
<accession>A0A839S7V9</accession>
<dbReference type="InterPro" id="IPR050388">
    <property type="entry name" value="ABC_Ni/Peptide_Import"/>
</dbReference>
<evidence type="ECO:0000256" key="11">
    <source>
        <dbReference type="ARBA" id="ARBA00023136"/>
    </source>
</evidence>
<dbReference type="EMBL" id="JACHWU010000009">
    <property type="protein sequence ID" value="MBB3053363.1"/>
    <property type="molecule type" value="Genomic_DNA"/>
</dbReference>